<accession>A0A8B8UMG6</accession>
<dbReference type="VEuPathDB" id="FungiDB:SPAR_C00770"/>
<proteinExistence type="predicted"/>
<dbReference type="AlphaFoldDB" id="A0A8B8UMG6"/>
<protein>
    <submittedName>
        <fullName evidence="1">Htl1p</fullName>
    </submittedName>
</protein>
<reference evidence="1" key="3">
    <citation type="submission" date="2025-07" db="EMBL/GenBank/DDBJ databases">
        <authorList>
            <consortium name="NCBI Genome Project"/>
        </authorList>
    </citation>
    <scope>NUCLEOTIDE SEQUENCE</scope>
    <source>
        <strain evidence="1">CBS432</strain>
    </source>
</reference>
<organism evidence="1">
    <name type="scientific">Saccharomyces paradoxus</name>
    <name type="common">Yeast</name>
    <name type="synonym">Saccharomyces douglasii</name>
    <dbReference type="NCBI Taxonomy" id="27291"/>
    <lineage>
        <taxon>Eukaryota</taxon>
        <taxon>Fungi</taxon>
        <taxon>Dikarya</taxon>
        <taxon>Ascomycota</taxon>
        <taxon>Saccharomycotina</taxon>
        <taxon>Saccharomycetes</taxon>
        <taxon>Saccharomycetales</taxon>
        <taxon>Saccharomycetaceae</taxon>
        <taxon>Saccharomyces</taxon>
    </lineage>
</organism>
<reference evidence="1" key="4">
    <citation type="submission" date="2025-08" db="UniProtKB">
        <authorList>
            <consortium name="RefSeq"/>
        </authorList>
    </citation>
    <scope>IDENTIFICATION</scope>
    <source>
        <strain evidence="1">CBS432</strain>
    </source>
</reference>
<reference evidence="1" key="1">
    <citation type="journal article" date="2017" name="Nat. Genet.">
        <title>Contrasting evolutionary genome dynamics between domesticated and wild yeasts.</title>
        <authorList>
            <person name="Yue J.X."/>
            <person name="Li J."/>
            <person name="Aigrain L."/>
            <person name="Hallin J."/>
            <person name="Persson K."/>
            <person name="Oliver K."/>
            <person name="Bergstrom A."/>
            <person name="Coupland P."/>
            <person name="Warringer J."/>
            <person name="Lagomarsino M.C."/>
            <person name="Fischer G."/>
            <person name="Durbin R."/>
            <person name="Liti G."/>
        </authorList>
    </citation>
    <scope>NUCLEOTIDE SEQUENCE</scope>
    <source>
        <strain evidence="1">CBS432</strain>
    </source>
</reference>
<sequence length="127" mass="14666">MVRNSCSSGNILENEKKFHHVKCTKKAKTVNSMIKEKESVIESRVSVYPMSQNNTIGPMNPERAYNNVTLKNLTAFQLLSQRENICELLNLVEGTERHDSIINPERQRTSLEEMKKMLDTLKNEKKN</sequence>
<dbReference type="RefSeq" id="XP_033764964.1">
    <property type="nucleotide sequence ID" value="XM_033909073.1"/>
</dbReference>
<name>A0A8B8UMG6_SACPA</name>
<dbReference type="GeneID" id="54629168"/>
<evidence type="ECO:0000313" key="1">
    <source>
        <dbReference type="RefSeq" id="XP_033764964.1"/>
    </source>
</evidence>
<dbReference type="KEGG" id="spao:SPAR_C00770"/>
<dbReference type="OrthoDB" id="4066304at2759"/>
<gene>
    <name evidence="1" type="primary">HTL1</name>
    <name evidence="1" type="ORF">SPAR_C00770</name>
</gene>
<reference evidence="1" key="2">
    <citation type="submission" date="2020-01" db="EMBL/GenBank/DDBJ databases">
        <title>Population-level Yeast Reference Genomes.</title>
        <authorList>
            <person name="Yue J.-X."/>
        </authorList>
    </citation>
    <scope>NUCLEOTIDE SEQUENCE</scope>
    <source>
        <strain evidence="1">CBS432</strain>
    </source>
</reference>